<dbReference type="CTD" id="10270"/>
<keyword evidence="5" id="KW-0862">Zinc</keyword>
<protein>
    <submittedName>
        <fullName evidence="10 12">A-kinase anchoring protein 8</fullName>
    </submittedName>
</protein>
<keyword evidence="2" id="KW-0479">Metal-binding</keyword>
<dbReference type="GO" id="GO:0005634">
    <property type="term" value="C:nucleus"/>
    <property type="evidence" value="ECO:0000318"/>
    <property type="project" value="GO_Central"/>
</dbReference>
<accession>F6QKV2</accession>
<dbReference type="GeneID" id="613077"/>
<dbReference type="Ensembl" id="ENSXETT00000028564">
    <property type="protein sequence ID" value="ENSXETP00000028564"/>
    <property type="gene ID" value="ENSXETG00000013036"/>
</dbReference>
<evidence type="ECO:0000256" key="2">
    <source>
        <dbReference type="ARBA" id="ARBA00022723"/>
    </source>
</evidence>
<gene>
    <name evidence="10 12 13" type="primary">akap8</name>
</gene>
<feature type="compositionally biased region" description="Acidic residues" evidence="8">
    <location>
        <begin position="499"/>
        <end position="514"/>
    </location>
</feature>
<dbReference type="GO" id="GO:0003677">
    <property type="term" value="F:DNA binding"/>
    <property type="evidence" value="ECO:0007669"/>
    <property type="project" value="InterPro"/>
</dbReference>
<keyword evidence="11" id="KW-1185">Reference proteome</keyword>
<evidence type="ECO:0000256" key="7">
    <source>
        <dbReference type="PROSITE-ProRule" id="PRU01140"/>
    </source>
</evidence>
<dbReference type="ExpressionAtlas" id="F6QKV2">
    <property type="expression patterns" value="baseline"/>
</dbReference>
<dbReference type="GO" id="GO:0007076">
    <property type="term" value="P:mitotic chromosome condensation"/>
    <property type="evidence" value="ECO:0000318"/>
    <property type="project" value="GO_Central"/>
</dbReference>
<reference evidence="12" key="3">
    <citation type="submission" date="2025-04" db="UniProtKB">
        <authorList>
            <consortium name="RefSeq"/>
        </authorList>
    </citation>
    <scope>IDENTIFICATION</scope>
    <source>
        <strain evidence="12">Nigerian</strain>
        <tissue evidence="12">Liver and blood</tissue>
    </source>
</reference>
<organism evidence="10">
    <name type="scientific">Xenopus tropicalis</name>
    <name type="common">Western clawed frog</name>
    <name type="synonym">Silurana tropicalis</name>
    <dbReference type="NCBI Taxonomy" id="8364"/>
    <lineage>
        <taxon>Eukaryota</taxon>
        <taxon>Metazoa</taxon>
        <taxon>Chordata</taxon>
        <taxon>Craniata</taxon>
        <taxon>Vertebrata</taxon>
        <taxon>Euteleostomi</taxon>
        <taxon>Amphibia</taxon>
        <taxon>Batrachia</taxon>
        <taxon>Anura</taxon>
        <taxon>Pipoidea</taxon>
        <taxon>Pipidae</taxon>
        <taxon>Xenopodinae</taxon>
        <taxon>Xenopus</taxon>
        <taxon>Silurana</taxon>
    </lineage>
</organism>
<reference evidence="10" key="1">
    <citation type="journal article" date="2010" name="Science">
        <title>The genome of the Western clawed frog Xenopus tropicalis.</title>
        <authorList>
            <person name="Hellsten U."/>
            <person name="Harland R.M."/>
            <person name="Gilchrist M.J."/>
            <person name="Hendrix D."/>
            <person name="Jurka J."/>
            <person name="Kapitonov V."/>
            <person name="Ovcharenko I."/>
            <person name="Putnam N.H."/>
            <person name="Shu S."/>
            <person name="Taher L."/>
            <person name="Blitz I.L."/>
            <person name="Blumberg B."/>
            <person name="Dichmann D.S."/>
            <person name="Dubchak I."/>
            <person name="Amaya E."/>
            <person name="Detter J.C."/>
            <person name="Fletcher R."/>
            <person name="Gerhard D.S."/>
            <person name="Goodstein D."/>
            <person name="Graves T."/>
            <person name="Grigoriev I.V."/>
            <person name="Grimwood J."/>
            <person name="Kawashima T."/>
            <person name="Lindquist E."/>
            <person name="Lucas S.M."/>
            <person name="Mead P.E."/>
            <person name="Mitros T."/>
            <person name="Ogino H."/>
            <person name="Ohta Y."/>
            <person name="Poliakov A.V."/>
            <person name="Pollet N."/>
            <person name="Robert J."/>
            <person name="Salamov A."/>
            <person name="Sater A.K."/>
            <person name="Schmutz J."/>
            <person name="Terry A."/>
            <person name="Vize P.D."/>
            <person name="Warren W.C."/>
            <person name="Wells D."/>
            <person name="Wills A."/>
            <person name="Wilson R.K."/>
            <person name="Zimmerman L.B."/>
            <person name="Zorn A.M."/>
            <person name="Grainger R."/>
            <person name="Grammer T."/>
            <person name="Khokha M.K."/>
            <person name="Richardson P.M."/>
            <person name="Rokhsar D.S."/>
        </authorList>
    </citation>
    <scope>NUCLEOTIDE SEQUENCE [LARGE SCALE GENOMIC DNA]</scope>
    <source>
        <strain evidence="10">Nigerian</strain>
    </source>
</reference>
<feature type="region of interest" description="Disordered" evidence="8">
    <location>
        <begin position="124"/>
        <end position="225"/>
    </location>
</feature>
<dbReference type="OrthoDB" id="8923935at2759"/>
<evidence type="ECO:0000313" key="13">
    <source>
        <dbReference type="Xenbase" id="XB-GENE-5932994"/>
    </source>
</evidence>
<feature type="compositionally biased region" description="Polar residues" evidence="8">
    <location>
        <begin position="73"/>
        <end position="99"/>
    </location>
</feature>
<feature type="compositionally biased region" description="Acidic residues" evidence="8">
    <location>
        <begin position="438"/>
        <end position="458"/>
    </location>
</feature>
<keyword evidence="6" id="KW-0539">Nucleus</keyword>
<evidence type="ECO:0000256" key="4">
    <source>
        <dbReference type="ARBA" id="ARBA00022771"/>
    </source>
</evidence>
<comment type="similarity">
    <text evidence="7">Belongs to the AKAP95 family.</text>
</comment>
<feature type="compositionally biased region" description="Basic and acidic residues" evidence="8">
    <location>
        <begin position="168"/>
        <end position="182"/>
    </location>
</feature>
<feature type="compositionally biased region" description="Basic residues" evidence="8">
    <location>
        <begin position="124"/>
        <end position="136"/>
    </location>
</feature>
<feature type="region of interest" description="Disordered" evidence="8">
    <location>
        <begin position="435"/>
        <end position="514"/>
    </location>
</feature>
<dbReference type="RefSeq" id="XP_012809170.1">
    <property type="nucleotide sequence ID" value="XM_012953716.3"/>
</dbReference>
<keyword evidence="4 7" id="KW-0863">Zinc-finger</keyword>
<evidence type="ECO:0000256" key="3">
    <source>
        <dbReference type="ARBA" id="ARBA00022737"/>
    </source>
</evidence>
<dbReference type="GO" id="GO:0034237">
    <property type="term" value="F:protein kinase A regulatory subunit binding"/>
    <property type="evidence" value="ECO:0000318"/>
    <property type="project" value="GO_Central"/>
</dbReference>
<evidence type="ECO:0000313" key="11">
    <source>
        <dbReference type="Proteomes" id="UP000008143"/>
    </source>
</evidence>
<dbReference type="OMA" id="HKETSAN"/>
<dbReference type="GeneTree" id="ENSGT00530000063777"/>
<dbReference type="Proteomes" id="UP000008143">
    <property type="component" value="Chromosome 3"/>
</dbReference>
<sequence length="514" mass="59096">MDPGYRAYGTWGSVTGPQGSFMQTSVHWEGFNIPQLPLYGPQWSRSCAPVGPQYKSFETSSDEPQAAHRDPDFSTTLPWPPECSSSNWGSHQGAQSQGTPAVGWQGFGDDTKVTSSINISAWLPKRKRKKKNKKKQQMVQLGFKTPTEDKPSTSASSTQGRYPVSHKHREENQEETREKDTKQNGTPPKTDRGAKPPKKKKRKGNHKEPQEIVPEPKPPAKDAKSESSATEFHCFLCKYQTDNRWQIAQHFRSTMHKEVIKELHRTLPKYKVAFIEEYLHRDVKKVVSERRQQHLAVSKTYSLKGIGQEHFMQQVQAVRCSACDLLLPNVIETLLKHTASESHALNRRMMFGKTVDGSVIVAKKFFLDKDIIELLDNYMEGNNFIAKTTHKGALARKDIPKPDAHHSDGGECQLAVPVQLQNYKEEYQEIENYKEEEKNFEEEEKNFEEEEKNFEEEEKNYKEEKKNYKEENHKEEEKNHVEEEENQEENLMHLCTCSDDGDGQDDDEEAVLVL</sequence>
<comment type="subcellular location">
    <subcellularLocation>
        <location evidence="1">Nucleus</location>
    </subcellularLocation>
</comment>
<dbReference type="AGR" id="Xenbase:XB-GENE-5932994"/>
<dbReference type="InterPro" id="IPR034736">
    <property type="entry name" value="ZF_C2H2_AKAP95"/>
</dbReference>
<dbReference type="GO" id="GO:0016363">
    <property type="term" value="C:nuclear matrix"/>
    <property type="evidence" value="ECO:0000318"/>
    <property type="project" value="GO_Central"/>
</dbReference>
<evidence type="ECO:0000259" key="9">
    <source>
        <dbReference type="PROSITE" id="PS51799"/>
    </source>
</evidence>
<feature type="domain" description="C2H2 AKAP95-type" evidence="9">
    <location>
        <begin position="320"/>
        <end position="343"/>
    </location>
</feature>
<feature type="compositionally biased region" description="Basic and acidic residues" evidence="8">
    <location>
        <begin position="459"/>
        <end position="481"/>
    </location>
</feature>
<dbReference type="AlphaFoldDB" id="F6QKV2"/>
<dbReference type="Xenbase" id="XB-GENE-5932994">
    <property type="gene designation" value="akap8"/>
</dbReference>
<reference evidence="10" key="2">
    <citation type="submission" date="2011-06" db="UniProtKB">
        <authorList>
            <consortium name="Ensembl"/>
        </authorList>
    </citation>
    <scope>IDENTIFICATION</scope>
</reference>
<evidence type="ECO:0000256" key="1">
    <source>
        <dbReference type="ARBA" id="ARBA00004123"/>
    </source>
</evidence>
<evidence type="ECO:0000313" key="12">
    <source>
        <dbReference type="RefSeq" id="XP_012809170.1"/>
    </source>
</evidence>
<dbReference type="Pfam" id="PF04988">
    <property type="entry name" value="AKAP95"/>
    <property type="match status" value="1"/>
</dbReference>
<evidence type="ECO:0000313" key="10">
    <source>
        <dbReference type="Ensembl" id="ENSXETP00000028564"/>
    </source>
</evidence>
<dbReference type="PROSITE" id="PS51799">
    <property type="entry name" value="ZF_C2H2_AKAP95"/>
    <property type="match status" value="2"/>
</dbReference>
<feature type="compositionally biased region" description="Basic residues" evidence="8">
    <location>
        <begin position="195"/>
        <end position="205"/>
    </location>
</feature>
<dbReference type="InterPro" id="IPR036236">
    <property type="entry name" value="Znf_C2H2_sf"/>
</dbReference>
<feature type="region of interest" description="Disordered" evidence="8">
    <location>
        <begin position="54"/>
        <end position="109"/>
    </location>
</feature>
<feature type="domain" description="C2H2 AKAP95-type" evidence="9">
    <location>
        <begin position="234"/>
        <end position="256"/>
    </location>
</feature>
<dbReference type="Bgee" id="ENSXETG00000013036">
    <property type="expression patterns" value="Expressed in testis and 13 other cell types or tissues"/>
</dbReference>
<dbReference type="InterPro" id="IPR007071">
    <property type="entry name" value="AKAP95"/>
</dbReference>
<keyword evidence="3" id="KW-0677">Repeat</keyword>
<evidence type="ECO:0000256" key="5">
    <source>
        <dbReference type="ARBA" id="ARBA00022833"/>
    </source>
</evidence>
<dbReference type="GO" id="GO:0008270">
    <property type="term" value="F:zinc ion binding"/>
    <property type="evidence" value="ECO:0007669"/>
    <property type="project" value="UniProtKB-KW"/>
</dbReference>
<proteinExistence type="inferred from homology"/>
<dbReference type="SUPFAM" id="SSF57667">
    <property type="entry name" value="beta-beta-alpha zinc fingers"/>
    <property type="match status" value="1"/>
</dbReference>
<dbReference type="PANTHER" id="PTHR12190:SF7">
    <property type="entry name" value="A-KINASE ANCHORING PROTEIN 8"/>
    <property type="match status" value="1"/>
</dbReference>
<name>F6QKV2_XENTR</name>
<dbReference type="PANTHER" id="PTHR12190">
    <property type="entry name" value="A-KINASE ANCHOR PROTEIN AKAP 8"/>
    <property type="match status" value="1"/>
</dbReference>
<evidence type="ECO:0000256" key="8">
    <source>
        <dbReference type="SAM" id="MobiDB-lite"/>
    </source>
</evidence>
<dbReference type="HOGENOM" id="CLU_571836_0_0_1"/>
<evidence type="ECO:0000256" key="6">
    <source>
        <dbReference type="ARBA" id="ARBA00023242"/>
    </source>
</evidence>